<dbReference type="Gene3D" id="3.30.40.10">
    <property type="entry name" value="Zinc/RING finger domain, C3HC4 (zinc finger)"/>
    <property type="match status" value="3"/>
</dbReference>
<evidence type="ECO:0000256" key="6">
    <source>
        <dbReference type="ARBA" id="ARBA00022833"/>
    </source>
</evidence>
<organism evidence="13 14">
    <name type="scientific">Porites lobata</name>
    <dbReference type="NCBI Taxonomy" id="104759"/>
    <lineage>
        <taxon>Eukaryota</taxon>
        <taxon>Metazoa</taxon>
        <taxon>Cnidaria</taxon>
        <taxon>Anthozoa</taxon>
        <taxon>Hexacorallia</taxon>
        <taxon>Scleractinia</taxon>
        <taxon>Fungiina</taxon>
        <taxon>Poritidae</taxon>
        <taxon>Porites</taxon>
    </lineage>
</organism>
<comment type="caution">
    <text evidence="13">The sequence shown here is derived from an EMBL/GenBank/DDBJ whole genome shotgun (WGS) entry which is preliminary data.</text>
</comment>
<feature type="coiled-coil region" evidence="9">
    <location>
        <begin position="2380"/>
        <end position="2410"/>
    </location>
</feature>
<feature type="repeat" description="NHL" evidence="8">
    <location>
        <begin position="2146"/>
        <end position="2189"/>
    </location>
</feature>
<evidence type="ECO:0000256" key="5">
    <source>
        <dbReference type="ARBA" id="ARBA00022786"/>
    </source>
</evidence>
<keyword evidence="5" id="KW-0833">Ubl conjugation pathway</keyword>
<feature type="coiled-coil region" evidence="9">
    <location>
        <begin position="1824"/>
        <end position="1858"/>
    </location>
</feature>
<protein>
    <recommendedName>
        <fullName evidence="15">E3 ubiquitin-protein ligase TRIM71</fullName>
    </recommendedName>
</protein>
<feature type="domain" description="B box-type" evidence="12">
    <location>
        <begin position="2325"/>
        <end position="2368"/>
    </location>
</feature>
<feature type="domain" description="B box-type" evidence="12">
    <location>
        <begin position="1708"/>
        <end position="1751"/>
    </location>
</feature>
<feature type="coiled-coil region" evidence="9">
    <location>
        <begin position="1135"/>
        <end position="1169"/>
    </location>
</feature>
<evidence type="ECO:0000256" key="3">
    <source>
        <dbReference type="ARBA" id="ARBA00022737"/>
    </source>
</evidence>
<evidence type="ECO:0000313" key="14">
    <source>
        <dbReference type="Proteomes" id="UP001159405"/>
    </source>
</evidence>
<keyword evidence="1" id="KW-0597">Phosphoprotein</keyword>
<dbReference type="SUPFAM" id="SSF57845">
    <property type="entry name" value="B-box zinc-binding domain"/>
    <property type="match status" value="4"/>
</dbReference>
<evidence type="ECO:0000259" key="11">
    <source>
        <dbReference type="PROSITE" id="PS50089"/>
    </source>
</evidence>
<reference evidence="13 14" key="1">
    <citation type="submission" date="2022-05" db="EMBL/GenBank/DDBJ databases">
        <authorList>
            <consortium name="Genoscope - CEA"/>
            <person name="William W."/>
        </authorList>
    </citation>
    <scope>NUCLEOTIDE SEQUENCE [LARGE SCALE GENOMIC DNA]</scope>
</reference>
<dbReference type="Pfam" id="PF01436">
    <property type="entry name" value="NHL"/>
    <property type="match status" value="8"/>
</dbReference>
<dbReference type="PANTHER" id="PTHR24104">
    <property type="entry name" value="E3 UBIQUITIN-PROTEIN LIGASE NHLRC1-RELATED"/>
    <property type="match status" value="1"/>
</dbReference>
<feature type="domain" description="B box-type" evidence="12">
    <location>
        <begin position="959"/>
        <end position="1006"/>
    </location>
</feature>
<dbReference type="InterPro" id="IPR017907">
    <property type="entry name" value="Znf_RING_CS"/>
</dbReference>
<dbReference type="InterPro" id="IPR000315">
    <property type="entry name" value="Znf_B-box"/>
</dbReference>
<feature type="coiled-coil region" evidence="9">
    <location>
        <begin position="1763"/>
        <end position="1800"/>
    </location>
</feature>
<feature type="repeat" description="NHL" evidence="8">
    <location>
        <begin position="1321"/>
        <end position="1364"/>
    </location>
</feature>
<feature type="domain" description="RING-type" evidence="11">
    <location>
        <begin position="882"/>
        <end position="925"/>
    </location>
</feature>
<dbReference type="PROSITE" id="PS50119">
    <property type="entry name" value="ZF_BBOX"/>
    <property type="match status" value="7"/>
</dbReference>
<dbReference type="SMART" id="SM00502">
    <property type="entry name" value="BBC"/>
    <property type="match status" value="2"/>
</dbReference>
<feature type="repeat" description="NHL" evidence="8">
    <location>
        <begin position="675"/>
        <end position="718"/>
    </location>
</feature>
<evidence type="ECO:0000256" key="2">
    <source>
        <dbReference type="ARBA" id="ARBA00022723"/>
    </source>
</evidence>
<gene>
    <name evidence="13" type="ORF">PLOB_00039286</name>
</gene>
<dbReference type="InterPro" id="IPR050952">
    <property type="entry name" value="TRIM-NHL_E3_ligases"/>
</dbReference>
<feature type="domain" description="B box-type" evidence="12">
    <location>
        <begin position="177"/>
        <end position="224"/>
    </location>
</feature>
<dbReference type="PROSITE" id="PS51125">
    <property type="entry name" value="NHL"/>
    <property type="match status" value="11"/>
</dbReference>
<dbReference type="Proteomes" id="UP001159405">
    <property type="component" value="Unassembled WGS sequence"/>
</dbReference>
<dbReference type="PROSITE" id="PS50089">
    <property type="entry name" value="ZF_RING_2"/>
    <property type="match status" value="3"/>
</dbReference>
<keyword evidence="2" id="KW-0479">Metal-binding</keyword>
<keyword evidence="14" id="KW-1185">Reference proteome</keyword>
<feature type="repeat" description="NHL" evidence="8">
    <location>
        <begin position="492"/>
        <end position="535"/>
    </location>
</feature>
<feature type="repeat" description="NHL" evidence="8">
    <location>
        <begin position="539"/>
        <end position="582"/>
    </location>
</feature>
<evidence type="ECO:0000256" key="1">
    <source>
        <dbReference type="ARBA" id="ARBA00022553"/>
    </source>
</evidence>
<dbReference type="PANTHER" id="PTHR24104:SF57">
    <property type="entry name" value="BEE-MILK PROTEIN"/>
    <property type="match status" value="1"/>
</dbReference>
<feature type="repeat" description="NHL" evidence="8">
    <location>
        <begin position="2010"/>
        <end position="2053"/>
    </location>
</feature>
<dbReference type="Pfam" id="PF13445">
    <property type="entry name" value="zf-RING_UBOX"/>
    <property type="match status" value="3"/>
</dbReference>
<evidence type="ECO:0000256" key="8">
    <source>
        <dbReference type="PROSITE-ProRule" id="PRU00504"/>
    </source>
</evidence>
<dbReference type="SUPFAM" id="SSF57850">
    <property type="entry name" value="RING/U-box"/>
    <property type="match status" value="3"/>
</dbReference>
<dbReference type="Gene3D" id="2.120.10.30">
    <property type="entry name" value="TolB, C-terminal domain"/>
    <property type="match status" value="6"/>
</dbReference>
<feature type="compositionally biased region" description="Gly residues" evidence="10">
    <location>
        <begin position="24"/>
        <end position="40"/>
    </location>
</feature>
<feature type="domain" description="B box-type" evidence="12">
    <location>
        <begin position="1019"/>
        <end position="1062"/>
    </location>
</feature>
<feature type="repeat" description="NHL" evidence="8">
    <location>
        <begin position="2057"/>
        <end position="2100"/>
    </location>
</feature>
<dbReference type="SMART" id="SM00184">
    <property type="entry name" value="RING"/>
    <property type="match status" value="3"/>
</dbReference>
<evidence type="ECO:0008006" key="15">
    <source>
        <dbReference type="Google" id="ProtNLM"/>
    </source>
</evidence>
<keyword evidence="6" id="KW-0862">Zinc</keyword>
<evidence type="ECO:0000256" key="7">
    <source>
        <dbReference type="PROSITE-ProRule" id="PRU00024"/>
    </source>
</evidence>
<feature type="repeat" description="NHL" evidence="8">
    <location>
        <begin position="1285"/>
        <end position="1317"/>
    </location>
</feature>
<dbReference type="Gene3D" id="3.30.160.60">
    <property type="entry name" value="Classic Zinc Finger"/>
    <property type="match status" value="4"/>
</dbReference>
<feature type="region of interest" description="Disordered" evidence="10">
    <location>
        <begin position="20"/>
        <end position="47"/>
    </location>
</feature>
<dbReference type="SMART" id="SM00336">
    <property type="entry name" value="BBOX"/>
    <property type="match status" value="7"/>
</dbReference>
<keyword evidence="3" id="KW-0677">Repeat</keyword>
<keyword evidence="9" id="KW-0175">Coiled coil</keyword>
<accession>A0ABN8N0G1</accession>
<dbReference type="InterPro" id="IPR001841">
    <property type="entry name" value="Znf_RING"/>
</dbReference>
<sequence>MQASTEPRARVFETSRGMLLKRGTGNGERGTGNGERGAGNGERKSGNELSAETSIKIIDSLEFQIWLCFESLCPDCSFFQLLLEHILLFSKTQKGEKLSCSVCMSTFTDPKQLPCLHSFCLHCLNGIQRTSGVHDKITCPECRRQFQIPGSGNPSELPTNFRINSLLDVLAIKECSTANVKCGNCNKRNAQTLYCFQCCSFWCDECVLAHNIIRINKEHRTLALKDFQDQDIEAVLKRPAFCQEKRHENKELELFCKDCKVAICNICAVTLHEGHGKMLLEEATDARKTQINSMTQSLIEKEQEKRKDLEQLNQKSTDIKLQVADFKSQVQTNVDQIIAIVEARKQDVFDAVDNQAKKSLESLSKKKNEVENQVKLIESAIEQTKALVKRSFSTEILGFSETFDVILQEQGTQGNRDTECIPRFSFTKSEKLINVLNSEGIGNVKIVFSEAKVKQSGAKGKESSKVIAGIKGANVRDSPLETQVQTRRFRSVLSFGQKGESVGMLNYPWGVTVNDQDEIAVTEFLNHRVSVFSSDGTHLRSFGREGQNNGEFQYPKGIAFDSHGNIVVTDCYNHRVQVFDRNGNFLSKFGEKGSLDHQLIYPAGLSIKGNGDIIVADTGNQLIKIFSSSHNYLRKFGGAGSLVTPIHCIQHGQYFIVSDCGDHSIKMFDLEGKFISKFGKQGNKDGEFNQPLGLSVNKEGLLMVCDAGNHRVQVFELSGKFVTKFGSEGSGRGELKSPFSTAILSDGRIVVCELNNNRIQRISPVSLSVFSPIFLQLLATRLKYVSYVYVSGTVTRLRTRLILIYPVFILTCSHAIKIYNTRPDSTNKPHEPTGVARVHFKFVKRFTNLKRLSSISLIILVKLRARRKSETLLDNLHNEVSCSVCMCIFTDPKQLPCLHSFCLHCLNGIQRTGGVHGKITCPEFRRQFQIPGSGNPSELPTNFRINSLLDVLAKKECSTANVKCGNCNKRSAQTLYCFQCYAFWCEECILGHNIIRTNKEHRTLALKDFQDQDIEAVLKRPAFCQKKRHEKEELKIFCKDCKVAICNTCFVTLHEGHGKMLLEEATDARKTQIKSMTKSLTEKAQEKRKELEQLNQKSEDIKLQVSDFKRQVQTNVDQVIAIIEARKQDVFDAVDNQAKKSLVSLSKKKDEVENQVKLIESAVEQTKALVKRSFRKSLDSVKHLIQSFRNRAPKKTVTLNLFLGFFTKSEKLINVLNSEGIGNVKIVFSETKTQQLEAKGKESSKVIAGNKGANVRDSPHEAQVQTKRFRSVLSFGQEGESRSVGMLNKPCGVAVNDQDEIAVAEFLNRRVSVFSSDGTHLRSFGRKGQNNGEFQYPTGITFDSHGNIVVADRGNHRVQVFDRNGNFLSKFGEQGSLDHQLQYPEGLSINGNGDIIVADKGNKLIKIFSSSGEYLRKFGGSGSLVKPFHCIQHGQYFIVSDADDHSIKMFNLKGKFISKFGKQGNKDGEFNWPAYLSSFSKEGSLMVCDERNHRVQVFELSGKFVTKFGSKGSESGEFRNPVCTANIGDGRIVVCDTNNNRIQLILKLNLLSIFFMDIKTLLDNLHDEVSCSVCMCTFTDPKQLPCLHSFCLHCLNGIQRTSGVHGKITCPECRRQFQIPGSGNPSELPTNFRINSLLDVLAIKECSTANVKCGNCNKGSAQTLYCFQCCSFWCEECILAHNIIRINKEHRTLALKDFQDQDIEAVLKRPAFCQKKRHENKELEFFCKDCKVAICNTCVVTLHEGHGKMLLEEATDARKTQINSMTQSLKEKAQEKRKDLEQLNQKSTDITLQVADLKSQVQTHVDQVIAIIEARKQDVFDAVDNQAKKSLKSLSQKKDEVENQVKLIESAIEQTKALLKRSFSTEILGFSETFDAILQEQGTQGNRDTECIPRFSFTKSEKLINVLNNEGIGNLKIVFSESKAQQSGAKGKESSKVIAGNKGANVRDSPLETQVQTRRFRSVLSFGQKGESLGMLKSPWGVAVNNQDEIAVTVHSNHRVSVFSSDGTHLRSFGRKGKNNGEFNFPTGIAFDSHGNIVVADCYNHRVQVFDRNGNFLSKFDEQGRPDNQLKFPQGLSINGNGDIIVADTGSKLIKIFSSSHNFLRKFGGAGSLVTPIHCIQHGQYFIVSDYGDHSIKMFDLEGKFISKFGKQGNKDGEFNQPLFLSVKKGGLLMVCDSQNHRVQVFELSGKFVTKFGSEGSGRGEMKNLISTAILSDGRIVVCDGNNNRIQFQIPGSGNPSELPTNFRFRINSLLDVLAIKECSTANVKCGNCNKRSTQTLYCFQCCSFWCEEFILGNNIIRTNKEHRTLALKDFQDQDIEAVLKRPAFCQKKRHEKEELKIFCKDYKVAICNTCVVTLHEGHGKMLLEEAIDARKTQINSLTQSLIEKAQEKRKELKQLNQKSTDIKLQVSDFKSQVQTNVDQVIAIIEARKQDVFDAVDNQAKKITGISLKEKRRS</sequence>
<evidence type="ECO:0000256" key="9">
    <source>
        <dbReference type="SAM" id="Coils"/>
    </source>
</evidence>
<dbReference type="InterPro" id="IPR027370">
    <property type="entry name" value="Znf-RING_euk"/>
</dbReference>
<name>A0ABN8N0G1_9CNID</name>
<evidence type="ECO:0000256" key="4">
    <source>
        <dbReference type="ARBA" id="ARBA00022771"/>
    </source>
</evidence>
<evidence type="ECO:0000259" key="12">
    <source>
        <dbReference type="PROSITE" id="PS50119"/>
    </source>
</evidence>
<dbReference type="InterPro" id="IPR001258">
    <property type="entry name" value="NHL_repeat"/>
</dbReference>
<feature type="coiled-coil region" evidence="9">
    <location>
        <begin position="292"/>
        <end position="329"/>
    </location>
</feature>
<feature type="repeat" description="NHL" evidence="8">
    <location>
        <begin position="586"/>
        <end position="629"/>
    </location>
</feature>
<evidence type="ECO:0000256" key="10">
    <source>
        <dbReference type="SAM" id="MobiDB-lite"/>
    </source>
</evidence>
<proteinExistence type="predicted"/>
<feature type="repeat" description="NHL" evidence="8">
    <location>
        <begin position="1963"/>
        <end position="2006"/>
    </location>
</feature>
<evidence type="ECO:0000313" key="13">
    <source>
        <dbReference type="EMBL" id="CAH3038550.1"/>
    </source>
</evidence>
<feature type="domain" description="B box-type" evidence="12">
    <location>
        <begin position="1648"/>
        <end position="1695"/>
    </location>
</feature>
<dbReference type="InterPro" id="IPR013083">
    <property type="entry name" value="Znf_RING/FYVE/PHD"/>
</dbReference>
<dbReference type="EMBL" id="CALNXK010000006">
    <property type="protein sequence ID" value="CAH3038550.1"/>
    <property type="molecule type" value="Genomic_DNA"/>
</dbReference>
<dbReference type="SUPFAM" id="SSF101898">
    <property type="entry name" value="NHL repeat"/>
    <property type="match status" value="3"/>
</dbReference>
<feature type="repeat" description="NHL" evidence="8">
    <location>
        <begin position="1368"/>
        <end position="1411"/>
    </location>
</feature>
<feature type="domain" description="RING-type" evidence="11">
    <location>
        <begin position="100"/>
        <end position="143"/>
    </location>
</feature>
<feature type="domain" description="B box-type" evidence="12">
    <location>
        <begin position="237"/>
        <end position="280"/>
    </location>
</feature>
<feature type="domain" description="RING-type" evidence="11">
    <location>
        <begin position="1571"/>
        <end position="1614"/>
    </location>
</feature>
<keyword evidence="4 7" id="KW-0863">Zinc-finger</keyword>
<dbReference type="PROSITE" id="PS00518">
    <property type="entry name" value="ZF_RING_1"/>
    <property type="match status" value="3"/>
</dbReference>
<dbReference type="InterPro" id="IPR003649">
    <property type="entry name" value="Bbox_C"/>
</dbReference>
<feature type="coiled-coil region" evidence="9">
    <location>
        <begin position="1077"/>
        <end position="1111"/>
    </location>
</feature>
<feature type="coiled-coil region" evidence="9">
    <location>
        <begin position="353"/>
        <end position="387"/>
    </location>
</feature>
<dbReference type="InterPro" id="IPR011042">
    <property type="entry name" value="6-blade_b-propeller_TolB-like"/>
</dbReference>
<dbReference type="Pfam" id="PF00643">
    <property type="entry name" value="zf-B_box"/>
    <property type="match status" value="3"/>
</dbReference>